<proteinExistence type="predicted"/>
<dbReference type="PANTHER" id="PTHR33116">
    <property type="entry name" value="REVERSE TRANSCRIPTASE ZINC-BINDING DOMAIN-CONTAINING PROTEIN-RELATED-RELATED"/>
    <property type="match status" value="1"/>
</dbReference>
<comment type="caution">
    <text evidence="2">The sequence shown here is derived from an EMBL/GenBank/DDBJ whole genome shotgun (WGS) entry which is preliminary data.</text>
</comment>
<dbReference type="EMBL" id="JACGWK010000430">
    <property type="protein sequence ID" value="KAL0299930.1"/>
    <property type="molecule type" value="Genomic_DNA"/>
</dbReference>
<gene>
    <name evidence="2" type="ORF">Sangu_2461100</name>
</gene>
<feature type="domain" description="Reverse transcriptase zinc-binding" evidence="1">
    <location>
        <begin position="26"/>
        <end position="106"/>
    </location>
</feature>
<name>A0AAW2JZA3_9LAMI</name>
<dbReference type="InterPro" id="IPR026960">
    <property type="entry name" value="RVT-Znf"/>
</dbReference>
<evidence type="ECO:0000259" key="1">
    <source>
        <dbReference type="Pfam" id="PF13966"/>
    </source>
</evidence>
<reference evidence="2" key="2">
    <citation type="journal article" date="2024" name="Plant">
        <title>Genomic evolution and insights into agronomic trait innovations of Sesamum species.</title>
        <authorList>
            <person name="Miao H."/>
            <person name="Wang L."/>
            <person name="Qu L."/>
            <person name="Liu H."/>
            <person name="Sun Y."/>
            <person name="Le M."/>
            <person name="Wang Q."/>
            <person name="Wei S."/>
            <person name="Zheng Y."/>
            <person name="Lin W."/>
            <person name="Duan Y."/>
            <person name="Cao H."/>
            <person name="Xiong S."/>
            <person name="Wang X."/>
            <person name="Wei L."/>
            <person name="Li C."/>
            <person name="Ma Q."/>
            <person name="Ju M."/>
            <person name="Zhao R."/>
            <person name="Li G."/>
            <person name="Mu C."/>
            <person name="Tian Q."/>
            <person name="Mei H."/>
            <person name="Zhang T."/>
            <person name="Gao T."/>
            <person name="Zhang H."/>
        </authorList>
    </citation>
    <scope>NUCLEOTIDE SEQUENCE</scope>
    <source>
        <strain evidence="2">G01</strain>
    </source>
</reference>
<evidence type="ECO:0000313" key="2">
    <source>
        <dbReference type="EMBL" id="KAL0299930.1"/>
    </source>
</evidence>
<dbReference type="Pfam" id="PF13966">
    <property type="entry name" value="zf-RVT"/>
    <property type="match status" value="1"/>
</dbReference>
<sequence>MITDFGSTDAAIRHMTEWTDNKGHLTSKAYEYFKLKLPRQPWKASIWKAFTLPKYSFILWLGLRERLATRDRLAFLQEDPSCSLCINSKESTKHLFFECPFSSYVWSHIRQWFGITRRMSTLLSAVKWLKKGKTGSSVQNKARHLALACTVHSLWRHRNEIIFEGKAPNPYGLVISIKITVYRFILTLFPHGL</sequence>
<dbReference type="AlphaFoldDB" id="A0AAW2JZA3"/>
<accession>A0AAW2JZA3</accession>
<reference evidence="2" key="1">
    <citation type="submission" date="2020-06" db="EMBL/GenBank/DDBJ databases">
        <authorList>
            <person name="Li T."/>
            <person name="Hu X."/>
            <person name="Zhang T."/>
            <person name="Song X."/>
            <person name="Zhang H."/>
            <person name="Dai N."/>
            <person name="Sheng W."/>
            <person name="Hou X."/>
            <person name="Wei L."/>
        </authorList>
    </citation>
    <scope>NUCLEOTIDE SEQUENCE</scope>
    <source>
        <strain evidence="2">G01</strain>
        <tissue evidence="2">Leaf</tissue>
    </source>
</reference>
<protein>
    <recommendedName>
        <fullName evidence="1">Reverse transcriptase zinc-binding domain-containing protein</fullName>
    </recommendedName>
</protein>
<organism evidence="2">
    <name type="scientific">Sesamum angustifolium</name>
    <dbReference type="NCBI Taxonomy" id="2727405"/>
    <lineage>
        <taxon>Eukaryota</taxon>
        <taxon>Viridiplantae</taxon>
        <taxon>Streptophyta</taxon>
        <taxon>Embryophyta</taxon>
        <taxon>Tracheophyta</taxon>
        <taxon>Spermatophyta</taxon>
        <taxon>Magnoliopsida</taxon>
        <taxon>eudicotyledons</taxon>
        <taxon>Gunneridae</taxon>
        <taxon>Pentapetalae</taxon>
        <taxon>asterids</taxon>
        <taxon>lamiids</taxon>
        <taxon>Lamiales</taxon>
        <taxon>Pedaliaceae</taxon>
        <taxon>Sesamum</taxon>
    </lineage>
</organism>
<dbReference type="PANTHER" id="PTHR33116:SF78">
    <property type="entry name" value="OS12G0587133 PROTEIN"/>
    <property type="match status" value="1"/>
</dbReference>